<keyword evidence="2" id="KW-0238">DNA-binding</keyword>
<gene>
    <name evidence="5" type="ORF">BLA60_14495</name>
</gene>
<keyword evidence="3" id="KW-0804">Transcription</keyword>
<dbReference type="AlphaFoldDB" id="A0A7Z1AY79"/>
<dbReference type="PANTHER" id="PTHR44688">
    <property type="entry name" value="DNA-BINDING TRANSCRIPTIONAL ACTIVATOR DEVR_DOSR"/>
    <property type="match status" value="1"/>
</dbReference>
<dbReference type="PRINTS" id="PR00038">
    <property type="entry name" value="HTHLUXR"/>
</dbReference>
<evidence type="ECO:0000313" key="5">
    <source>
        <dbReference type="EMBL" id="OLF11256.1"/>
    </source>
</evidence>
<keyword evidence="1" id="KW-0805">Transcription regulation</keyword>
<dbReference type="InterPro" id="IPR016032">
    <property type="entry name" value="Sig_transdc_resp-reg_C-effctor"/>
</dbReference>
<dbReference type="EMBL" id="MSIF01000005">
    <property type="protein sequence ID" value="OLF11256.1"/>
    <property type="molecule type" value="Genomic_DNA"/>
</dbReference>
<evidence type="ECO:0000313" key="6">
    <source>
        <dbReference type="Proteomes" id="UP000185696"/>
    </source>
</evidence>
<evidence type="ECO:0000256" key="3">
    <source>
        <dbReference type="ARBA" id="ARBA00023163"/>
    </source>
</evidence>
<dbReference type="PANTHER" id="PTHR44688:SF16">
    <property type="entry name" value="DNA-BINDING TRANSCRIPTIONAL ACTIVATOR DEVR_DOSR"/>
    <property type="match status" value="1"/>
</dbReference>
<dbReference type="Proteomes" id="UP000185696">
    <property type="component" value="Unassembled WGS sequence"/>
</dbReference>
<dbReference type="GO" id="GO:0003677">
    <property type="term" value="F:DNA binding"/>
    <property type="evidence" value="ECO:0007669"/>
    <property type="project" value="UniProtKB-KW"/>
</dbReference>
<evidence type="ECO:0000256" key="1">
    <source>
        <dbReference type="ARBA" id="ARBA00023015"/>
    </source>
</evidence>
<reference evidence="5 6" key="1">
    <citation type="submission" date="2016-12" db="EMBL/GenBank/DDBJ databases">
        <title>The draft genome sequence of Actinophytocola xinjiangensis.</title>
        <authorList>
            <person name="Wang W."/>
            <person name="Yuan L."/>
        </authorList>
    </citation>
    <scope>NUCLEOTIDE SEQUENCE [LARGE SCALE GENOMIC DNA]</scope>
    <source>
        <strain evidence="5 6">CGMCC 4.4663</strain>
    </source>
</reference>
<dbReference type="CDD" id="cd06170">
    <property type="entry name" value="LuxR_C_like"/>
    <property type="match status" value="1"/>
</dbReference>
<dbReference type="InterPro" id="IPR000792">
    <property type="entry name" value="Tscrpt_reg_LuxR_C"/>
</dbReference>
<feature type="domain" description="HTH luxR-type" evidence="4">
    <location>
        <begin position="128"/>
        <end position="195"/>
    </location>
</feature>
<dbReference type="InterPro" id="IPR036388">
    <property type="entry name" value="WH-like_DNA-bd_sf"/>
</dbReference>
<dbReference type="Pfam" id="PF00196">
    <property type="entry name" value="GerE"/>
    <property type="match status" value="1"/>
</dbReference>
<evidence type="ECO:0000256" key="2">
    <source>
        <dbReference type="ARBA" id="ARBA00023125"/>
    </source>
</evidence>
<dbReference type="SMART" id="SM00421">
    <property type="entry name" value="HTH_LUXR"/>
    <property type="match status" value="1"/>
</dbReference>
<name>A0A7Z1AY79_9PSEU</name>
<dbReference type="PROSITE" id="PS50043">
    <property type="entry name" value="HTH_LUXR_2"/>
    <property type="match status" value="1"/>
</dbReference>
<sequence length="201" mass="21460">MSIESVIASARHEVLIVSSGVNTGPVGAFRRLHRENVDRGVRYRAVFPDAERLSGKVTSLALAGAQVRTDTTVPMDFVVIDGEIALLPVDQSGDGVAVLRLASAVGATAELFERMWAAAVVLNPVELDEEEPEHGGLTTRERDLLALLWAGYTDGSAGAKLGISVRTVRRTVADIMNRLGARSRFQAGAKAVDRGWLLVAS</sequence>
<dbReference type="Gene3D" id="1.10.10.10">
    <property type="entry name" value="Winged helix-like DNA-binding domain superfamily/Winged helix DNA-binding domain"/>
    <property type="match status" value="1"/>
</dbReference>
<organism evidence="5 6">
    <name type="scientific">Actinophytocola xinjiangensis</name>
    <dbReference type="NCBI Taxonomy" id="485602"/>
    <lineage>
        <taxon>Bacteria</taxon>
        <taxon>Bacillati</taxon>
        <taxon>Actinomycetota</taxon>
        <taxon>Actinomycetes</taxon>
        <taxon>Pseudonocardiales</taxon>
        <taxon>Pseudonocardiaceae</taxon>
    </lineage>
</organism>
<dbReference type="GO" id="GO:0006355">
    <property type="term" value="P:regulation of DNA-templated transcription"/>
    <property type="evidence" value="ECO:0007669"/>
    <property type="project" value="InterPro"/>
</dbReference>
<keyword evidence="6" id="KW-1185">Reference proteome</keyword>
<comment type="caution">
    <text evidence="5">The sequence shown here is derived from an EMBL/GenBank/DDBJ whole genome shotgun (WGS) entry which is preliminary data.</text>
</comment>
<accession>A0A7Z1AY79</accession>
<evidence type="ECO:0000259" key="4">
    <source>
        <dbReference type="PROSITE" id="PS50043"/>
    </source>
</evidence>
<protein>
    <recommendedName>
        <fullName evidence="4">HTH luxR-type domain-containing protein</fullName>
    </recommendedName>
</protein>
<proteinExistence type="predicted"/>
<dbReference type="SUPFAM" id="SSF46894">
    <property type="entry name" value="C-terminal effector domain of the bipartite response regulators"/>
    <property type="match status" value="1"/>
</dbReference>